<dbReference type="SUPFAM" id="SSF48264">
    <property type="entry name" value="Cytochrome P450"/>
    <property type="match status" value="2"/>
</dbReference>
<evidence type="ECO:0000256" key="1">
    <source>
        <dbReference type="ARBA" id="ARBA00001971"/>
    </source>
</evidence>
<evidence type="ECO:0000313" key="11">
    <source>
        <dbReference type="Proteomes" id="UP000712281"/>
    </source>
</evidence>
<dbReference type="GO" id="GO:0020037">
    <property type="term" value="F:heme binding"/>
    <property type="evidence" value="ECO:0007669"/>
    <property type="project" value="InterPro"/>
</dbReference>
<reference evidence="10" key="1">
    <citation type="submission" date="2019-12" db="EMBL/GenBank/DDBJ databases">
        <title>Genome sequencing and annotation of Brassica cretica.</title>
        <authorList>
            <person name="Studholme D.J."/>
            <person name="Sarris P.F."/>
        </authorList>
    </citation>
    <scope>NUCLEOTIDE SEQUENCE</scope>
    <source>
        <strain evidence="10">PFS-001/15</strain>
        <tissue evidence="10">Leaf</tissue>
    </source>
</reference>
<comment type="cofactor">
    <cofactor evidence="1 8">
        <name>heme</name>
        <dbReference type="ChEBI" id="CHEBI:30413"/>
    </cofactor>
</comment>
<feature type="transmembrane region" description="Helical" evidence="9">
    <location>
        <begin position="482"/>
        <end position="505"/>
    </location>
</feature>
<dbReference type="GO" id="GO:0004497">
    <property type="term" value="F:monooxygenase activity"/>
    <property type="evidence" value="ECO:0007669"/>
    <property type="project" value="UniProtKB-KW"/>
</dbReference>
<sequence length="979" mass="112655">MRTQTPFPTNWPVLGMLPGLLLQIHRIHDWLTQVLEAANMTFLLKGPWRSGTDILVTVDPVNVHYILSSHFVNYPKGEEFQKIFEFLGDGIFNVDSGLWEEMRNSSHAIFSHQDFRSFSVSTSVSKLRQGLVPILENASEKNILVDLQDLFQRFLFDTSSILMTGYDPRYLSTEMPKVEWGAAVEGVLDGIFYRHFKPAFLWRLQHWIGVGIEKKMRSGIEVFDQWLGKIISAKREEIKNHEKGDAMDVLTYYMTINTEKYKLLKPGDDKFMRDIILGFLLAGRDTVSSALTWFFWLLSKNPEAMAKIRDEINKKMPKFDPTELHKLVYLEGAVCEALRLYPPVLFNHKSPAKPDVLPSGHRVDENWKIVISIYALGRMKSVWGDDAEEFRPERWITDSGTLRHEPSYKFLAFSSGPRTCLGKKLTFLQIKTVAVEIIRKYDFEVIEGHKPKPVSSVLLRMQDGLKNHQFYRPRKQPLLCTMAMIIGLLDIIIAFIFFLVLYCLFLHMRTQTPFPTNWPVLGMLPGLLLQIHRIHDWLTQVLEAANMTFRLKGPWRSGTDILVTVDPVNVHYILSSHFANYPKGEEFQKIFEFLGDGIFNVDSGLWEEMRNSSHAIFSNKDFQSFSVSTSVSKIRQGLVPVLENASEKNILVDLQDLFQRFLFDTSSILMTGYDPGSLSIEMPKVEFGAAVEGVVDGIFYRHIKPVFLWRLQNWIGVGIERKMRKGIEVFDRLLGKIISAKRKEIKIHGKGDAMDILTYYMTINTEKYKLLKPSDDKFMRDIILGFLLAGRDTVSSALTWFFWLLLKNPEAMAKIRDEINKKMTTFDPTELHKLVYLEAAVCEALRLYPPVLFNHKSPAKPDVLPSGHRVDENWKIVISIYALGRMKSVWGNDAEEFRPERWISDSGTLRHEPSYKFLAFSSGPRTCLGKKLTFLQIKTVAVEIIRKYDFKVIEGHKPKPVSSVLLRMQDGLKVSVTKI</sequence>
<dbReference type="InterPro" id="IPR036396">
    <property type="entry name" value="Cyt_P450_sf"/>
</dbReference>
<keyword evidence="9" id="KW-0812">Transmembrane</keyword>
<keyword evidence="9" id="KW-0472">Membrane</keyword>
<keyword evidence="6 8" id="KW-0408">Iron</keyword>
<comment type="similarity">
    <text evidence="2">Belongs to the cytochrome P450 family.</text>
</comment>
<dbReference type="InterPro" id="IPR002401">
    <property type="entry name" value="Cyt_P450_E_grp-I"/>
</dbReference>
<evidence type="ECO:0000256" key="3">
    <source>
        <dbReference type="ARBA" id="ARBA00022617"/>
    </source>
</evidence>
<dbReference type="Proteomes" id="UP000712281">
    <property type="component" value="Unassembled WGS sequence"/>
</dbReference>
<protein>
    <recommendedName>
        <fullName evidence="12">Cytochrome P450</fullName>
    </recommendedName>
</protein>
<dbReference type="PRINTS" id="PR00463">
    <property type="entry name" value="EP450I"/>
</dbReference>
<dbReference type="InterPro" id="IPR017972">
    <property type="entry name" value="Cyt_P450_CS"/>
</dbReference>
<dbReference type="PROSITE" id="PS00086">
    <property type="entry name" value="CYTOCHROME_P450"/>
    <property type="match status" value="2"/>
</dbReference>
<gene>
    <name evidence="10" type="ORF">F2Q68_00001124</name>
</gene>
<dbReference type="GO" id="GO:0016705">
    <property type="term" value="F:oxidoreductase activity, acting on paired donors, with incorporation or reduction of molecular oxygen"/>
    <property type="evidence" value="ECO:0007669"/>
    <property type="project" value="InterPro"/>
</dbReference>
<evidence type="ECO:0000256" key="7">
    <source>
        <dbReference type="ARBA" id="ARBA00023033"/>
    </source>
</evidence>
<evidence type="ECO:0000313" key="10">
    <source>
        <dbReference type="EMBL" id="KAF2581480.1"/>
    </source>
</evidence>
<name>A0A8S9JFY6_BRACR</name>
<keyword evidence="3 8" id="KW-0349">Heme</keyword>
<dbReference type="PRINTS" id="PR00385">
    <property type="entry name" value="P450"/>
</dbReference>
<dbReference type="GO" id="GO:0005506">
    <property type="term" value="F:iron ion binding"/>
    <property type="evidence" value="ECO:0007669"/>
    <property type="project" value="InterPro"/>
</dbReference>
<comment type="caution">
    <text evidence="10">The sequence shown here is derived from an EMBL/GenBank/DDBJ whole genome shotgun (WGS) entry which is preliminary data.</text>
</comment>
<evidence type="ECO:0008006" key="12">
    <source>
        <dbReference type="Google" id="ProtNLM"/>
    </source>
</evidence>
<keyword evidence="7" id="KW-0503">Monooxygenase</keyword>
<dbReference type="PANTHER" id="PTHR24296">
    <property type="entry name" value="CYTOCHROME P450"/>
    <property type="match status" value="1"/>
</dbReference>
<dbReference type="Gene3D" id="1.10.630.10">
    <property type="entry name" value="Cytochrome P450"/>
    <property type="match status" value="2"/>
</dbReference>
<accession>A0A8S9JFY6</accession>
<dbReference type="AlphaFoldDB" id="A0A8S9JFY6"/>
<keyword evidence="4 8" id="KW-0479">Metal-binding</keyword>
<evidence type="ECO:0000256" key="4">
    <source>
        <dbReference type="ARBA" id="ARBA00022723"/>
    </source>
</evidence>
<evidence type="ECO:0000256" key="5">
    <source>
        <dbReference type="ARBA" id="ARBA00023002"/>
    </source>
</evidence>
<feature type="transmembrane region" description="Helical" evidence="9">
    <location>
        <begin position="782"/>
        <end position="806"/>
    </location>
</feature>
<evidence type="ECO:0000256" key="6">
    <source>
        <dbReference type="ARBA" id="ARBA00023004"/>
    </source>
</evidence>
<evidence type="ECO:0000256" key="9">
    <source>
        <dbReference type="SAM" id="Phobius"/>
    </source>
</evidence>
<keyword evidence="5" id="KW-0560">Oxidoreductase</keyword>
<keyword evidence="9" id="KW-1133">Transmembrane helix</keyword>
<proteinExistence type="inferred from homology"/>
<evidence type="ECO:0000256" key="2">
    <source>
        <dbReference type="ARBA" id="ARBA00010617"/>
    </source>
</evidence>
<dbReference type="Pfam" id="PF00067">
    <property type="entry name" value="p450"/>
    <property type="match status" value="2"/>
</dbReference>
<organism evidence="10 11">
    <name type="scientific">Brassica cretica</name>
    <name type="common">Mustard</name>
    <dbReference type="NCBI Taxonomy" id="69181"/>
    <lineage>
        <taxon>Eukaryota</taxon>
        <taxon>Viridiplantae</taxon>
        <taxon>Streptophyta</taxon>
        <taxon>Embryophyta</taxon>
        <taxon>Tracheophyta</taxon>
        <taxon>Spermatophyta</taxon>
        <taxon>Magnoliopsida</taxon>
        <taxon>eudicotyledons</taxon>
        <taxon>Gunneridae</taxon>
        <taxon>Pentapetalae</taxon>
        <taxon>rosids</taxon>
        <taxon>malvids</taxon>
        <taxon>Brassicales</taxon>
        <taxon>Brassicaceae</taxon>
        <taxon>Brassiceae</taxon>
        <taxon>Brassica</taxon>
    </lineage>
</organism>
<evidence type="ECO:0000256" key="8">
    <source>
        <dbReference type="PIRSR" id="PIRSR602401-1"/>
    </source>
</evidence>
<dbReference type="CDD" id="cd11064">
    <property type="entry name" value="CYP86A"/>
    <property type="match status" value="2"/>
</dbReference>
<dbReference type="GO" id="GO:0006629">
    <property type="term" value="P:lipid metabolic process"/>
    <property type="evidence" value="ECO:0007669"/>
    <property type="project" value="UniProtKB-ARBA"/>
</dbReference>
<feature type="binding site" description="axial binding residue" evidence="8">
    <location>
        <position position="420"/>
    </location>
    <ligand>
        <name>heme</name>
        <dbReference type="ChEBI" id="CHEBI:30413"/>
    </ligand>
    <ligandPart>
        <name>Fe</name>
        <dbReference type="ChEBI" id="CHEBI:18248"/>
    </ligandPart>
</feature>
<dbReference type="InterPro" id="IPR001128">
    <property type="entry name" value="Cyt_P450"/>
</dbReference>
<dbReference type="EMBL" id="QGKW02001660">
    <property type="protein sequence ID" value="KAF2581480.1"/>
    <property type="molecule type" value="Genomic_DNA"/>
</dbReference>